<reference evidence="1" key="1">
    <citation type="submission" date="2020-08" db="EMBL/GenBank/DDBJ databases">
        <title>Genomic Encyclopedia of Type Strains, Phase IV (KMG-IV): sequencing the most valuable type-strain genomes for metagenomic binning, comparative biology and taxonomic classification.</title>
        <authorList>
            <person name="Goeker M."/>
        </authorList>
    </citation>
    <scope>NUCLEOTIDE SEQUENCE [LARGE SCALE GENOMIC DNA]</scope>
    <source>
        <strain evidence="1">DSM 105720</strain>
    </source>
</reference>
<protein>
    <submittedName>
        <fullName evidence="1">Uncharacterized protein</fullName>
    </submittedName>
</protein>
<dbReference type="AlphaFoldDB" id="A0A840D1E5"/>
<proteinExistence type="predicted"/>
<evidence type="ECO:0000313" key="1">
    <source>
        <dbReference type="EMBL" id="MBB4042322.1"/>
    </source>
</evidence>
<keyword evidence="2" id="KW-1185">Reference proteome</keyword>
<name>A0A840D1E5_9BACE</name>
<evidence type="ECO:0000313" key="2">
    <source>
        <dbReference type="Proteomes" id="UP000560658"/>
    </source>
</evidence>
<organism evidence="1 2">
    <name type="scientific">Bacteroides reticulotermitis</name>
    <dbReference type="NCBI Taxonomy" id="1133319"/>
    <lineage>
        <taxon>Bacteria</taxon>
        <taxon>Pseudomonadati</taxon>
        <taxon>Bacteroidota</taxon>
        <taxon>Bacteroidia</taxon>
        <taxon>Bacteroidales</taxon>
        <taxon>Bacteroidaceae</taxon>
        <taxon>Bacteroides</taxon>
    </lineage>
</organism>
<dbReference type="EMBL" id="JACIER010000001">
    <property type="protein sequence ID" value="MBB4042322.1"/>
    <property type="molecule type" value="Genomic_DNA"/>
</dbReference>
<comment type="caution">
    <text evidence="1">The sequence shown here is derived from an EMBL/GenBank/DDBJ whole genome shotgun (WGS) entry which is preliminary data.</text>
</comment>
<gene>
    <name evidence="1" type="ORF">GGR06_000081</name>
</gene>
<accession>A0A840D1E5</accession>
<sequence length="57" mass="6747">MRQPLLAGALLFNTVQSEADQWNDYRYDHPLRSLGRHPYIQSNQKKEIISFFPLSVR</sequence>
<dbReference type="Proteomes" id="UP000560658">
    <property type="component" value="Unassembled WGS sequence"/>
</dbReference>